<protein>
    <submittedName>
        <fullName evidence="3">NfeD family protein</fullName>
    </submittedName>
    <submittedName>
        <fullName evidence="2">Serine protease</fullName>
    </submittedName>
</protein>
<sequence>MEIFSMMDTYLQGFWFIAIPVSIIFIIQTIMTFVGANASDGLTADFDGDFSGADAPFQLFSLRNLINFLLGFSWTGISFYEVIDNKITLTIFAVLVGCLFVYIFFLTVQALMRLAEDNSFKIEETLGKVAQVYVPIPEYLSGTGKITLSIRGSIRELDAMTEGERIPSSAMVQIVKIKDAIVFVQKIAG</sequence>
<feature type="transmembrane region" description="Helical" evidence="1">
    <location>
        <begin position="65"/>
        <end position="83"/>
    </location>
</feature>
<evidence type="ECO:0000313" key="3">
    <source>
        <dbReference type="EMBL" id="MEB3039465.1"/>
    </source>
</evidence>
<dbReference type="RefSeq" id="WP_095911115.1">
    <property type="nucleotide sequence ID" value="NZ_CAURQL010000037.1"/>
</dbReference>
<keyword evidence="2" id="KW-0645">Protease</keyword>
<dbReference type="OrthoDB" id="189831at2"/>
<organism evidence="2 4">
    <name type="scientific">Capnocytophaga gingivalis</name>
    <dbReference type="NCBI Taxonomy" id="1017"/>
    <lineage>
        <taxon>Bacteria</taxon>
        <taxon>Pseudomonadati</taxon>
        <taxon>Bacteroidota</taxon>
        <taxon>Flavobacteriia</taxon>
        <taxon>Flavobacteriales</taxon>
        <taxon>Flavobacteriaceae</taxon>
        <taxon>Capnocytophaga</taxon>
    </lineage>
</organism>
<accession>A0A250FS89</accession>
<dbReference type="EMBL" id="CP022386">
    <property type="protein sequence ID" value="ATA87934.1"/>
    <property type="molecule type" value="Genomic_DNA"/>
</dbReference>
<dbReference type="AlphaFoldDB" id="A0A250FS89"/>
<dbReference type="EMBL" id="JAYKBV010000002">
    <property type="protein sequence ID" value="MEB3039465.1"/>
    <property type="molecule type" value="Genomic_DNA"/>
</dbReference>
<gene>
    <name evidence="2" type="ORF">CGC50_12810</name>
    <name evidence="3" type="ORF">VJJ49_01990</name>
</gene>
<dbReference type="GO" id="GO:0006508">
    <property type="term" value="P:proteolysis"/>
    <property type="evidence" value="ECO:0007669"/>
    <property type="project" value="UniProtKB-KW"/>
</dbReference>
<name>A0A250FS89_9FLAO</name>
<dbReference type="GO" id="GO:0008233">
    <property type="term" value="F:peptidase activity"/>
    <property type="evidence" value="ECO:0007669"/>
    <property type="project" value="UniProtKB-KW"/>
</dbReference>
<reference evidence="2" key="1">
    <citation type="journal article" date="2017" name="Genome Announc.">
        <title>Twelve Complete Reference Genomes of Clinical Isolates in the Capnocytophaga Genus.</title>
        <authorList>
            <person name="Villarma A."/>
            <person name="Gulvik C.A."/>
            <person name="Rowe L.A."/>
            <person name="Sheth M."/>
            <person name="Juieng P."/>
            <person name="Nicholson A.C."/>
            <person name="Loparev V.N."/>
            <person name="McQuiston J.R."/>
        </authorList>
    </citation>
    <scope>NUCLEOTIDE SEQUENCE</scope>
    <source>
        <strain evidence="2">H1496</strain>
    </source>
</reference>
<keyword evidence="5" id="KW-1185">Reference proteome</keyword>
<keyword evidence="2" id="KW-0378">Hydrolase</keyword>
<evidence type="ECO:0000313" key="5">
    <source>
        <dbReference type="Proteomes" id="UP001324270"/>
    </source>
</evidence>
<keyword evidence="1" id="KW-1133">Transmembrane helix</keyword>
<dbReference type="Gene3D" id="2.40.50.140">
    <property type="entry name" value="Nucleic acid-binding proteins"/>
    <property type="match status" value="1"/>
</dbReference>
<dbReference type="Proteomes" id="UP001324270">
    <property type="component" value="Unassembled WGS sequence"/>
</dbReference>
<evidence type="ECO:0000313" key="2">
    <source>
        <dbReference type="EMBL" id="ATA87934.1"/>
    </source>
</evidence>
<proteinExistence type="predicted"/>
<evidence type="ECO:0000313" key="4">
    <source>
        <dbReference type="Proteomes" id="UP000217250"/>
    </source>
</evidence>
<keyword evidence="1" id="KW-0472">Membrane</keyword>
<dbReference type="Proteomes" id="UP000217250">
    <property type="component" value="Chromosome"/>
</dbReference>
<dbReference type="KEGG" id="cgh:CGC50_12810"/>
<keyword evidence="1" id="KW-0812">Transmembrane</keyword>
<evidence type="ECO:0000256" key="1">
    <source>
        <dbReference type="SAM" id="Phobius"/>
    </source>
</evidence>
<reference evidence="4" key="2">
    <citation type="submission" date="2017-06" db="EMBL/GenBank/DDBJ databases">
        <title>Capnocytophaga spp. assemblies.</title>
        <authorList>
            <person name="Gulvik C.A."/>
        </authorList>
    </citation>
    <scope>NUCLEOTIDE SEQUENCE [LARGE SCALE GENOMIC DNA]</scope>
    <source>
        <strain evidence="4">H1496</strain>
    </source>
</reference>
<dbReference type="InterPro" id="IPR012340">
    <property type="entry name" value="NA-bd_OB-fold"/>
</dbReference>
<dbReference type="GeneID" id="84809418"/>
<feature type="transmembrane region" description="Helical" evidence="1">
    <location>
        <begin position="89"/>
        <end position="112"/>
    </location>
</feature>
<feature type="transmembrane region" description="Helical" evidence="1">
    <location>
        <begin position="14"/>
        <end position="34"/>
    </location>
</feature>
<reference evidence="3 5" key="3">
    <citation type="submission" date="2023-12" db="EMBL/GenBank/DDBJ databases">
        <title>Genomic sequences of Capnocytophaga and Parvimonas strains.</title>
        <authorList>
            <person name="Watt R.M."/>
            <person name="Wang M."/>
            <person name="Yang T."/>
            <person name="Tong W.M."/>
        </authorList>
    </citation>
    <scope>NUCLEOTIDE SEQUENCE [LARGE SCALE GENOMIC DNA]</scope>
    <source>
        <strain evidence="3 5">CCUG 13156</strain>
    </source>
</reference>